<evidence type="ECO:0000256" key="1">
    <source>
        <dbReference type="SAM" id="MobiDB-lite"/>
    </source>
</evidence>
<proteinExistence type="predicted"/>
<protein>
    <submittedName>
        <fullName evidence="2">Uncharacterized protein</fullName>
    </submittedName>
</protein>
<sequence>MEIAEELKRKRAELSKRMQEITREQMAMQGQMTALDKVIALYDPDYLPEKAEEPSRRRGRPRNEGQVTSREINALLSNVNKRRAVLEILRDAGRPLSTAECAAKFASRLGLEDNDHRLGQIANRLSAALDSLAKGKRVRHAGMVDGRRVLWEIAA</sequence>
<feature type="region of interest" description="Disordered" evidence="1">
    <location>
        <begin position="49"/>
        <end position="68"/>
    </location>
</feature>
<evidence type="ECO:0000313" key="3">
    <source>
        <dbReference type="Proteomes" id="UP001642900"/>
    </source>
</evidence>
<dbReference type="AlphaFoldDB" id="A0A6G4WMV2"/>
<gene>
    <name evidence="2" type="ORF">G6N73_34865</name>
</gene>
<keyword evidence="3" id="KW-1185">Reference proteome</keyword>
<evidence type="ECO:0000313" key="2">
    <source>
        <dbReference type="EMBL" id="NGO56091.1"/>
    </source>
</evidence>
<dbReference type="RefSeq" id="WP_165034417.1">
    <property type="nucleotide sequence ID" value="NZ_JAAKZF010000187.1"/>
</dbReference>
<organism evidence="2 3">
    <name type="scientific">Allomesorhizobium camelthorni</name>
    <dbReference type="NCBI Taxonomy" id="475069"/>
    <lineage>
        <taxon>Bacteria</taxon>
        <taxon>Pseudomonadati</taxon>
        <taxon>Pseudomonadota</taxon>
        <taxon>Alphaproteobacteria</taxon>
        <taxon>Hyphomicrobiales</taxon>
        <taxon>Phyllobacteriaceae</taxon>
        <taxon>Allomesorhizobium</taxon>
    </lineage>
</organism>
<accession>A0A6G4WMV2</accession>
<dbReference type="EMBL" id="JAAKZF010000187">
    <property type="protein sequence ID" value="NGO56091.1"/>
    <property type="molecule type" value="Genomic_DNA"/>
</dbReference>
<comment type="caution">
    <text evidence="2">The sequence shown here is derived from an EMBL/GenBank/DDBJ whole genome shotgun (WGS) entry which is preliminary data.</text>
</comment>
<dbReference type="Proteomes" id="UP001642900">
    <property type="component" value="Unassembled WGS sequence"/>
</dbReference>
<name>A0A6G4WMV2_9HYPH</name>
<reference evidence="2 3" key="1">
    <citation type="submission" date="2020-02" db="EMBL/GenBank/DDBJ databases">
        <title>Genome sequence of strain CCNWXJ40-4.</title>
        <authorList>
            <person name="Gao J."/>
            <person name="Sun J."/>
        </authorList>
    </citation>
    <scope>NUCLEOTIDE SEQUENCE [LARGE SCALE GENOMIC DNA]</scope>
    <source>
        <strain evidence="2 3">CCNWXJ 40-4</strain>
    </source>
</reference>